<gene>
    <name evidence="1" type="ORF">CTB96_18245</name>
</gene>
<proteinExistence type="predicted"/>
<organism evidence="1 2">
    <name type="scientific">Cryobacterium arcticum</name>
    <dbReference type="NCBI Taxonomy" id="670052"/>
    <lineage>
        <taxon>Bacteria</taxon>
        <taxon>Bacillati</taxon>
        <taxon>Actinomycetota</taxon>
        <taxon>Actinomycetes</taxon>
        <taxon>Micrococcales</taxon>
        <taxon>Microbacteriaceae</taxon>
        <taxon>Cryobacterium</taxon>
    </lineage>
</organism>
<protein>
    <recommendedName>
        <fullName evidence="3">DNA-binding protein</fullName>
    </recommendedName>
</protein>
<keyword evidence="2" id="KW-1185">Reference proteome</keyword>
<sequence length="70" mass="7817">MASKTNSKQVYRFSEVPEHPLAEKYGITERQARRAAQSGRLQYARPGGLVVLIAAEDIENWILGSRSDAK</sequence>
<dbReference type="AlphaFoldDB" id="A0A317ZPV2"/>
<evidence type="ECO:0000313" key="1">
    <source>
        <dbReference type="EMBL" id="PXA68532.1"/>
    </source>
</evidence>
<dbReference type="Proteomes" id="UP000246722">
    <property type="component" value="Unassembled WGS sequence"/>
</dbReference>
<dbReference type="RefSeq" id="WP_110128198.1">
    <property type="nucleotide sequence ID" value="NZ_QHLY01000012.1"/>
</dbReference>
<reference evidence="1 2" key="1">
    <citation type="submission" date="2018-05" db="EMBL/GenBank/DDBJ databases">
        <title>Genetic diversity of glacier-inhabiting Cryobacterium bacteria in China and description of Cryobacterium mengkeensis sp. nov. and Arthrobacter glacialis sp. nov.</title>
        <authorList>
            <person name="Liu Q."/>
            <person name="Xin Y.-H."/>
        </authorList>
    </citation>
    <scope>NUCLEOTIDE SEQUENCE [LARGE SCALE GENOMIC DNA]</scope>
    <source>
        <strain evidence="1 2">SK-1</strain>
    </source>
</reference>
<accession>A0A317ZPV2</accession>
<evidence type="ECO:0008006" key="3">
    <source>
        <dbReference type="Google" id="ProtNLM"/>
    </source>
</evidence>
<dbReference type="EMBL" id="QHLY01000012">
    <property type="protein sequence ID" value="PXA68532.1"/>
    <property type="molecule type" value="Genomic_DNA"/>
</dbReference>
<name>A0A317ZPV2_9MICO</name>
<evidence type="ECO:0000313" key="2">
    <source>
        <dbReference type="Proteomes" id="UP000246722"/>
    </source>
</evidence>
<dbReference type="OrthoDB" id="5123707at2"/>
<comment type="caution">
    <text evidence="1">The sequence shown here is derived from an EMBL/GenBank/DDBJ whole genome shotgun (WGS) entry which is preliminary data.</text>
</comment>